<evidence type="ECO:0000259" key="2">
    <source>
        <dbReference type="PROSITE" id="PS51831"/>
    </source>
</evidence>
<name>A0ABW4NTQ5_9LACT</name>
<evidence type="ECO:0000256" key="1">
    <source>
        <dbReference type="ARBA" id="ARBA00022801"/>
    </source>
</evidence>
<dbReference type="PROSITE" id="PS51831">
    <property type="entry name" value="HD"/>
    <property type="match status" value="1"/>
</dbReference>
<gene>
    <name evidence="3" type="ORF">ACFSBK_10335</name>
</gene>
<dbReference type="Pfam" id="PF01966">
    <property type="entry name" value="HD"/>
    <property type="match status" value="1"/>
</dbReference>
<feature type="domain" description="HD" evidence="2">
    <location>
        <begin position="163"/>
        <end position="281"/>
    </location>
</feature>
<dbReference type="PANTHER" id="PTHR37294">
    <property type="entry name" value="3'-5' EXORIBONUCLEASE YHAM"/>
    <property type="match status" value="1"/>
</dbReference>
<evidence type="ECO:0000313" key="4">
    <source>
        <dbReference type="Proteomes" id="UP001597285"/>
    </source>
</evidence>
<dbReference type="Gene3D" id="1.10.3210.10">
    <property type="entry name" value="Hypothetical protein af1432"/>
    <property type="match status" value="1"/>
</dbReference>
<keyword evidence="1" id="KW-0378">Hydrolase</keyword>
<proteinExistence type="predicted"/>
<dbReference type="InterPro" id="IPR004365">
    <property type="entry name" value="NA-bd_OB_tRNA"/>
</dbReference>
<dbReference type="InterPro" id="IPR006674">
    <property type="entry name" value="HD_domain"/>
</dbReference>
<dbReference type="InterPro" id="IPR003607">
    <property type="entry name" value="HD/PDEase_dom"/>
</dbReference>
<organism evidence="3 4">
    <name type="scientific">Carnobacterium antarcticum</name>
    <dbReference type="NCBI Taxonomy" id="2126436"/>
    <lineage>
        <taxon>Bacteria</taxon>
        <taxon>Bacillati</taxon>
        <taxon>Bacillota</taxon>
        <taxon>Bacilli</taxon>
        <taxon>Lactobacillales</taxon>
        <taxon>Carnobacteriaceae</taxon>
        <taxon>Carnobacterium</taxon>
    </lineage>
</organism>
<accession>A0ABW4NTQ5</accession>
<dbReference type="CDD" id="cd00077">
    <property type="entry name" value="HDc"/>
    <property type="match status" value="1"/>
</dbReference>
<dbReference type="SUPFAM" id="SSF109604">
    <property type="entry name" value="HD-domain/PDEase-like"/>
    <property type="match status" value="1"/>
</dbReference>
<dbReference type="PANTHER" id="PTHR37294:SF1">
    <property type="entry name" value="3'-5' EXORIBONUCLEASE YHAM"/>
    <property type="match status" value="1"/>
</dbReference>
<evidence type="ECO:0000313" key="3">
    <source>
        <dbReference type="EMBL" id="MFD1800242.1"/>
    </source>
</evidence>
<dbReference type="Proteomes" id="UP001597285">
    <property type="component" value="Unassembled WGS sequence"/>
</dbReference>
<reference evidence="4" key="1">
    <citation type="journal article" date="2019" name="Int. J. Syst. Evol. Microbiol.">
        <title>The Global Catalogue of Microorganisms (GCM) 10K type strain sequencing project: providing services to taxonomists for standard genome sequencing and annotation.</title>
        <authorList>
            <consortium name="The Broad Institute Genomics Platform"/>
            <consortium name="The Broad Institute Genome Sequencing Center for Infectious Disease"/>
            <person name="Wu L."/>
            <person name="Ma J."/>
        </authorList>
    </citation>
    <scope>NUCLEOTIDE SEQUENCE [LARGE SCALE GENOMIC DNA]</scope>
    <source>
        <strain evidence="4">KCTC 42143</strain>
    </source>
</reference>
<sequence length="320" mass="36552">MEKKLFEYNVDDTFEIYLLIKAADVRVAKNGKKFIAFTFQDTSGQMDGKFWDASEDDIASLTAGKVVMLSGKRELYQGNPQIKIFKLRVTKAGEPDTPELFIERAPLKKEEMMEEINETLFEITNANMNRIVRHLLNHYQKDFFQYPAAKRFHHAFIGGLAFHTVSMLRMAKTIADQYEDINRPLLFSGIILHDLGKVMELSGPISTEYTLEGNLIGHIVIVDEAITKACQVLKIDDKSEDVILLKHMILSHHGKLEYGSPVRPKLREAEILFMIDNLDATINMLSASLSRTEPGAFTERIFGLDNRTFYKPQISENNEE</sequence>
<dbReference type="Pfam" id="PF01336">
    <property type="entry name" value="tRNA_anti-codon"/>
    <property type="match status" value="1"/>
</dbReference>
<dbReference type="InterPro" id="IPR050798">
    <property type="entry name" value="YhaM_exoribonuc/phosphodiest"/>
</dbReference>
<dbReference type="EMBL" id="JBHUFF010000018">
    <property type="protein sequence ID" value="MFD1800242.1"/>
    <property type="molecule type" value="Genomic_DNA"/>
</dbReference>
<comment type="caution">
    <text evidence="3">The sequence shown here is derived from an EMBL/GenBank/DDBJ whole genome shotgun (WGS) entry which is preliminary data.</text>
</comment>
<protein>
    <submittedName>
        <fullName evidence="3">3'-5' exoribonuclease YhaM family protein</fullName>
    </submittedName>
</protein>
<keyword evidence="4" id="KW-1185">Reference proteome</keyword>
<dbReference type="RefSeq" id="WP_058920154.1">
    <property type="nucleotide sequence ID" value="NZ_JBHUFF010000018.1"/>
</dbReference>
<dbReference type="CDD" id="cd04492">
    <property type="entry name" value="YhaM_OBF_like"/>
    <property type="match status" value="1"/>
</dbReference>